<reference evidence="1" key="1">
    <citation type="submission" date="2024-07" db="EMBL/GenBank/DDBJ databases">
        <title>A survey of Mimosa microsymbionts across Brazilian biomes reveals a high diversity of Paraburkholderia nodulating endemic species, but also that Cupriavidus is common as a symbiont of widespread species.</title>
        <authorList>
            <person name="Rouws L."/>
            <person name="Barauna A."/>
            <person name="Beukes C."/>
            <person name="Rouws J.R.C."/>
            <person name="De Faria S.M."/>
            <person name="Gross E."/>
            <person name="Bueno Dos Reis Junior F."/>
            <person name="Simon M.F."/>
            <person name="Maluk M."/>
            <person name="Odee D.W."/>
            <person name="Kenicer G."/>
            <person name="Young J.P.W."/>
            <person name="Reis V.M."/>
            <person name="Zilli J."/>
            <person name="James E.K."/>
        </authorList>
    </citation>
    <scope>NUCLEOTIDE SEQUENCE</scope>
    <source>
        <strain evidence="1">EG181B</strain>
    </source>
</reference>
<name>A0ACC6U3V8_9BURK</name>
<comment type="caution">
    <text evidence="1">The sequence shown here is derived from an EMBL/GenBank/DDBJ whole genome shotgun (WGS) entry which is preliminary data.</text>
</comment>
<dbReference type="EMBL" id="JBFRCH010000012">
    <property type="protein sequence ID" value="MEX3934363.1"/>
    <property type="molecule type" value="Genomic_DNA"/>
</dbReference>
<proteinExistence type="predicted"/>
<gene>
    <name evidence="1" type="ORF">AB4Y32_21640</name>
</gene>
<organism evidence="1 2">
    <name type="scientific">Paraburkholderia phymatum</name>
    <dbReference type="NCBI Taxonomy" id="148447"/>
    <lineage>
        <taxon>Bacteria</taxon>
        <taxon>Pseudomonadati</taxon>
        <taxon>Pseudomonadota</taxon>
        <taxon>Betaproteobacteria</taxon>
        <taxon>Burkholderiales</taxon>
        <taxon>Burkholderiaceae</taxon>
        <taxon>Paraburkholderia</taxon>
    </lineage>
</organism>
<evidence type="ECO:0000313" key="1">
    <source>
        <dbReference type="EMBL" id="MEX3934363.1"/>
    </source>
</evidence>
<protein>
    <submittedName>
        <fullName evidence="1">Colicin immunity protein</fullName>
    </submittedName>
</protein>
<keyword evidence="2" id="KW-1185">Reference proteome</keyword>
<dbReference type="Proteomes" id="UP001558850">
    <property type="component" value="Unassembled WGS sequence"/>
</dbReference>
<sequence length="109" mass="11978">MNIDKQTRYTASSDFFELRGSVVMKLSAEAAIEVCMIAADRGLVIARIEGGIWHNPGFEARVDCIWDGIDPPTSVEDARLNNLAAADFVVSELDQHDTFVITAPSIHGW</sequence>
<accession>A0ACC6U3V8</accession>
<evidence type="ECO:0000313" key="2">
    <source>
        <dbReference type="Proteomes" id="UP001558850"/>
    </source>
</evidence>